<dbReference type="AlphaFoldDB" id="A0AAX2V490"/>
<dbReference type="PANTHER" id="PTHR12521">
    <property type="entry name" value="PROTEIN C6ORF130"/>
    <property type="match status" value="1"/>
</dbReference>
<proteinExistence type="predicted"/>
<accession>A0AAX2V490</accession>
<dbReference type="InterPro" id="IPR050892">
    <property type="entry name" value="ADP-ribose_metab_enzymes"/>
</dbReference>
<dbReference type="CDD" id="cd02901">
    <property type="entry name" value="Macro_Poa1p-like"/>
    <property type="match status" value="1"/>
</dbReference>
<dbReference type="RefSeq" id="WP_139723747.1">
    <property type="nucleotide sequence ID" value="NZ_VDCW01000002.1"/>
</dbReference>
<dbReference type="PROSITE" id="PS51154">
    <property type="entry name" value="MACRO"/>
    <property type="match status" value="1"/>
</dbReference>
<evidence type="ECO:0000313" key="4">
    <source>
        <dbReference type="Proteomes" id="UP000308186"/>
    </source>
</evidence>
<dbReference type="Proteomes" id="UP000308186">
    <property type="component" value="Unassembled WGS sequence"/>
</dbReference>
<dbReference type="GO" id="GO:0140291">
    <property type="term" value="P:peptidyl-glutamate ADP-deribosylation"/>
    <property type="evidence" value="ECO:0007669"/>
    <property type="project" value="TreeGrafter"/>
</dbReference>
<feature type="domain" description="Macro" evidence="2">
    <location>
        <begin position="1"/>
        <end position="159"/>
    </location>
</feature>
<dbReference type="InterPro" id="IPR002589">
    <property type="entry name" value="Macro_dom"/>
</dbReference>
<comment type="caution">
    <text evidence="3">The sequence shown here is derived from an EMBL/GenBank/DDBJ whole genome shotgun (WGS) entry which is preliminary data.</text>
</comment>
<reference evidence="3 4" key="1">
    <citation type="submission" date="2019-06" db="EMBL/GenBank/DDBJ databases">
        <title>Genome Announcement To Ensure Probiotic Safety of Streptococcus salivarius UBSS01.</title>
        <authorList>
            <person name="Sulthana A."/>
            <person name="Lakshmi S.G."/>
            <person name="Madempudi R.S."/>
        </authorList>
    </citation>
    <scope>NUCLEOTIDE SEQUENCE [LARGE SCALE GENOMIC DNA]</scope>
    <source>
        <strain evidence="3 4">UBSS01</strain>
    </source>
</reference>
<protein>
    <submittedName>
        <fullName evidence="3">Macro domain-containing protein</fullName>
    </submittedName>
</protein>
<evidence type="ECO:0000256" key="1">
    <source>
        <dbReference type="ARBA" id="ARBA00035885"/>
    </source>
</evidence>
<dbReference type="SMART" id="SM00506">
    <property type="entry name" value="A1pp"/>
    <property type="match status" value="1"/>
</dbReference>
<dbReference type="Gene3D" id="3.40.220.10">
    <property type="entry name" value="Leucine Aminopeptidase, subunit E, domain 1"/>
    <property type="match status" value="1"/>
</dbReference>
<evidence type="ECO:0000313" key="3">
    <source>
        <dbReference type="EMBL" id="TNF68523.1"/>
    </source>
</evidence>
<dbReference type="SUPFAM" id="SSF52949">
    <property type="entry name" value="Macro domain-like"/>
    <property type="match status" value="1"/>
</dbReference>
<dbReference type="PANTHER" id="PTHR12521:SF0">
    <property type="entry name" value="ADP-RIBOSE GLYCOHYDROLASE OARD1"/>
    <property type="match status" value="1"/>
</dbReference>
<gene>
    <name evidence="3" type="ORF">FBF48_02050</name>
</gene>
<dbReference type="Pfam" id="PF01661">
    <property type="entry name" value="Macro"/>
    <property type="match status" value="1"/>
</dbReference>
<evidence type="ECO:0000259" key="2">
    <source>
        <dbReference type="PROSITE" id="PS51154"/>
    </source>
</evidence>
<sequence>MIEKVKGTIFNTGADLIVNTVNCDGIMGKGIALEFKLRYPGLFEEYKELCENGEIHVGKVYLHEVLGQKILSFPTKNHWRNPSKIEYIEKGLKDFARRYKEFEIESVAFPGLGTTNGGLRWEVVFPLMEKYLSDLPIKVFICEDQSRAEGVEREMLTYLYRFVNQWELLEELSKRLRIRESVLIGIRDNFPKRFYQINDMKIVTKTSYEKLFKYLYSLCKNGTDALISIEKKEPPVEKGISEQLTLFDDLNNL</sequence>
<name>A0AAX2V490_STRSL</name>
<dbReference type="InterPro" id="IPR043472">
    <property type="entry name" value="Macro_dom-like"/>
</dbReference>
<comment type="catalytic activity">
    <reaction evidence="1">
        <text>an N-(ADP-alpha-D-ribosyl)-thymidine in DNA + H2O = a thymidine in DNA + ADP-D-ribose</text>
        <dbReference type="Rhea" id="RHEA:71655"/>
        <dbReference type="Rhea" id="RHEA-COMP:13556"/>
        <dbReference type="Rhea" id="RHEA-COMP:18051"/>
        <dbReference type="ChEBI" id="CHEBI:15377"/>
        <dbReference type="ChEBI" id="CHEBI:57967"/>
        <dbReference type="ChEBI" id="CHEBI:137386"/>
        <dbReference type="ChEBI" id="CHEBI:191199"/>
    </reaction>
    <physiologicalReaction direction="left-to-right" evidence="1">
        <dbReference type="Rhea" id="RHEA:71656"/>
    </physiologicalReaction>
</comment>
<dbReference type="EMBL" id="VDCW01000002">
    <property type="protein sequence ID" value="TNF68523.1"/>
    <property type="molecule type" value="Genomic_DNA"/>
</dbReference>
<organism evidence="3 4">
    <name type="scientific">Streptococcus salivarius</name>
    <dbReference type="NCBI Taxonomy" id="1304"/>
    <lineage>
        <taxon>Bacteria</taxon>
        <taxon>Bacillati</taxon>
        <taxon>Bacillota</taxon>
        <taxon>Bacilli</taxon>
        <taxon>Lactobacillales</taxon>
        <taxon>Streptococcaceae</taxon>
        <taxon>Streptococcus</taxon>
    </lineage>
</organism>